<dbReference type="KEGG" id="aalg:AREALGSMS7_01960"/>
<gene>
    <name evidence="1" type="ORF">AREALGSMS7_01960</name>
</gene>
<evidence type="ECO:0000313" key="1">
    <source>
        <dbReference type="EMBL" id="ASO05421.1"/>
    </source>
</evidence>
<accession>A0A221UX03</accession>
<sequence length="120" mass="14268">MKYKNIPSAIHNFGHSFLSYENYVDSDFVIDELNKISGKNYDIKIDWKTKEFRPKTMISDRITKSIGCWYDNINEHFKSQNVEFDSLKSFELIWKNGKRPKVIATDDRGKFYEKEITNTL</sequence>
<name>A0A221UX03_9FLAO</name>
<reference evidence="1 2" key="1">
    <citation type="submission" date="2017-07" db="EMBL/GenBank/DDBJ databases">
        <title>Genome Sequence of Arenibacter algicola Strain SMS7 Isolated from a culture of the Diatom Skeletonema marinoi.</title>
        <authorList>
            <person name="Topel M."/>
            <person name="Pinder M.I.M."/>
            <person name="Johansson O.N."/>
            <person name="Kourtchenko O."/>
            <person name="Godhe A."/>
            <person name="Clarke A.K."/>
        </authorList>
    </citation>
    <scope>NUCLEOTIDE SEQUENCE [LARGE SCALE GENOMIC DNA]</scope>
    <source>
        <strain evidence="1 2">SMS7</strain>
    </source>
</reference>
<proteinExistence type="predicted"/>
<organism evidence="1 2">
    <name type="scientific">Arenibacter algicola</name>
    <dbReference type="NCBI Taxonomy" id="616991"/>
    <lineage>
        <taxon>Bacteria</taxon>
        <taxon>Pseudomonadati</taxon>
        <taxon>Bacteroidota</taxon>
        <taxon>Flavobacteriia</taxon>
        <taxon>Flavobacteriales</taxon>
        <taxon>Flavobacteriaceae</taxon>
        <taxon>Arenibacter</taxon>
    </lineage>
</organism>
<dbReference type="RefSeq" id="WP_093978180.1">
    <property type="nucleotide sequence ID" value="NZ_CP022515.1"/>
</dbReference>
<protein>
    <submittedName>
        <fullName evidence="1">Uncharacterized protein</fullName>
    </submittedName>
</protein>
<dbReference type="Proteomes" id="UP000204551">
    <property type="component" value="Chromosome"/>
</dbReference>
<dbReference type="AlphaFoldDB" id="A0A221UX03"/>
<dbReference type="EMBL" id="CP022515">
    <property type="protein sequence ID" value="ASO05421.1"/>
    <property type="molecule type" value="Genomic_DNA"/>
</dbReference>
<evidence type="ECO:0000313" key="2">
    <source>
        <dbReference type="Proteomes" id="UP000204551"/>
    </source>
</evidence>